<feature type="region of interest" description="Disordered" evidence="1">
    <location>
        <begin position="275"/>
        <end position="360"/>
    </location>
</feature>
<dbReference type="OMA" id="PKMATSG"/>
<reference evidence="3" key="1">
    <citation type="submission" date="2019-03" db="EMBL/GenBank/DDBJ databases">
        <title>WGS assembly of Setaria viridis.</title>
        <authorList>
            <person name="Huang P."/>
            <person name="Jenkins J."/>
            <person name="Grimwood J."/>
            <person name="Barry K."/>
            <person name="Healey A."/>
            <person name="Mamidi S."/>
            <person name="Sreedasyam A."/>
            <person name="Shu S."/>
            <person name="Feldman M."/>
            <person name="Wu J."/>
            <person name="Yu Y."/>
            <person name="Chen C."/>
            <person name="Johnson J."/>
            <person name="Rokhsar D."/>
            <person name="Baxter I."/>
            <person name="Schmutz J."/>
            <person name="Brutnell T."/>
            <person name="Kellogg E."/>
        </authorList>
    </citation>
    <scope>NUCLEOTIDE SEQUENCE [LARGE SCALE GENOMIC DNA]</scope>
</reference>
<dbReference type="Pfam" id="PF05553">
    <property type="entry name" value="DUF761"/>
    <property type="match status" value="1"/>
</dbReference>
<keyword evidence="2" id="KW-1133">Transmembrane helix</keyword>
<protein>
    <recommendedName>
        <fullName evidence="5">DUF4408 domain-containing protein</fullName>
    </recommendedName>
</protein>
<keyword evidence="4" id="KW-1185">Reference proteome</keyword>
<dbReference type="EMBL" id="CM016554">
    <property type="protein sequence ID" value="TKW29629.1"/>
    <property type="molecule type" value="Genomic_DNA"/>
</dbReference>
<feature type="transmembrane region" description="Helical" evidence="2">
    <location>
        <begin position="107"/>
        <end position="126"/>
    </location>
</feature>
<dbReference type="Proteomes" id="UP000298652">
    <property type="component" value="Chromosome 3"/>
</dbReference>
<accession>A0A4U6VPF7</accession>
<sequence length="388" mass="42604">MHFSHRWLLDKWFHISDFSRPNFFLPPLALCPAIKAAPMPHALPRTEHSTSLLSLSHTHTPHTHKHKLQHLKSPQATASKFMLPLLNMEAPPPPPQSGKPPHQLMRTVSISVLVMSLPVLYVSFLHVPPAALFRDTTFWFLMSNSIIIVIAADSGMLFFGSSSSADDGGIPFAVVSSGEPSAGVKSGHASMGGVSVVSDEVVVQDQALVVTMEHGGDHLPVIAENDDLAYALVVREDQAERVVASTPASREIIISPSSAAAEVVATKNVDVGAVLPGTRPRSRLTASRSLAAREERPAATRRRHGHGHRPSHSHALVPVQDKSVVVSEEKRLRRAATDRRPSPEEENEKESEYSRLSDEELNRRVEEFITRFNREIRLQVEMEQAAAA</sequence>
<keyword evidence="2" id="KW-0812">Transmembrane</keyword>
<evidence type="ECO:0000313" key="3">
    <source>
        <dbReference type="EMBL" id="TKW29629.1"/>
    </source>
</evidence>
<gene>
    <name evidence="3" type="ORF">SEVIR_3G408500v2</name>
</gene>
<feature type="compositionally biased region" description="Basic and acidic residues" evidence="1">
    <location>
        <begin position="327"/>
        <end position="343"/>
    </location>
</feature>
<evidence type="ECO:0008006" key="5">
    <source>
        <dbReference type="Google" id="ProtNLM"/>
    </source>
</evidence>
<dbReference type="Gramene" id="TKW29629">
    <property type="protein sequence ID" value="TKW29629"/>
    <property type="gene ID" value="SEVIR_3G408500v2"/>
</dbReference>
<evidence type="ECO:0000256" key="1">
    <source>
        <dbReference type="SAM" id="MobiDB-lite"/>
    </source>
</evidence>
<proteinExistence type="predicted"/>
<name>A0A4U6VPF7_SETVI</name>
<dbReference type="PANTHER" id="PTHR35997">
    <property type="entry name" value="COTTON FIBER PROTEIN-RELATED"/>
    <property type="match status" value="1"/>
</dbReference>
<feature type="transmembrane region" description="Helical" evidence="2">
    <location>
        <begin position="138"/>
        <end position="159"/>
    </location>
</feature>
<dbReference type="InterPro" id="IPR008480">
    <property type="entry name" value="DUF761_pln"/>
</dbReference>
<evidence type="ECO:0000313" key="4">
    <source>
        <dbReference type="Proteomes" id="UP000298652"/>
    </source>
</evidence>
<feature type="compositionally biased region" description="Basic residues" evidence="1">
    <location>
        <begin position="299"/>
        <end position="312"/>
    </location>
</feature>
<evidence type="ECO:0000256" key="2">
    <source>
        <dbReference type="SAM" id="Phobius"/>
    </source>
</evidence>
<organism evidence="3 4">
    <name type="scientific">Setaria viridis</name>
    <name type="common">Green bristlegrass</name>
    <name type="synonym">Setaria italica subsp. viridis</name>
    <dbReference type="NCBI Taxonomy" id="4556"/>
    <lineage>
        <taxon>Eukaryota</taxon>
        <taxon>Viridiplantae</taxon>
        <taxon>Streptophyta</taxon>
        <taxon>Embryophyta</taxon>
        <taxon>Tracheophyta</taxon>
        <taxon>Spermatophyta</taxon>
        <taxon>Magnoliopsida</taxon>
        <taxon>Liliopsida</taxon>
        <taxon>Poales</taxon>
        <taxon>Poaceae</taxon>
        <taxon>PACMAD clade</taxon>
        <taxon>Panicoideae</taxon>
        <taxon>Panicodae</taxon>
        <taxon>Paniceae</taxon>
        <taxon>Cenchrinae</taxon>
        <taxon>Setaria</taxon>
    </lineage>
</organism>
<dbReference type="PANTHER" id="PTHR35997:SF6">
    <property type="entry name" value="COTTON FIBER PROTEIN"/>
    <property type="match status" value="1"/>
</dbReference>
<keyword evidence="2" id="KW-0472">Membrane</keyword>
<dbReference type="AlphaFoldDB" id="A0A4U6VPF7"/>
<feature type="compositionally biased region" description="Basic and acidic residues" evidence="1">
    <location>
        <begin position="350"/>
        <end position="360"/>
    </location>
</feature>